<gene>
    <name evidence="2" type="ORF">V8G54_029411</name>
</gene>
<evidence type="ECO:0000256" key="1">
    <source>
        <dbReference type="SAM" id="MobiDB-lite"/>
    </source>
</evidence>
<proteinExistence type="predicted"/>
<dbReference type="Proteomes" id="UP001374535">
    <property type="component" value="Chromosome 9"/>
</dbReference>
<evidence type="ECO:0000313" key="2">
    <source>
        <dbReference type="EMBL" id="WVY97260.1"/>
    </source>
</evidence>
<evidence type="ECO:0000313" key="3">
    <source>
        <dbReference type="Proteomes" id="UP001374535"/>
    </source>
</evidence>
<sequence length="120" mass="13848">MQKTKSELESKRHRSDPRWRSSTRTDASSVFFRSWEKEIRGLIPVVDISEHTSIAMWICSEQGSSVSGEQREEMMLSRNVGEAAKKFRNLCSGVRGLVETVMGLESKRGKETLREREREK</sequence>
<reference evidence="2 3" key="1">
    <citation type="journal article" date="2023" name="Life. Sci Alliance">
        <title>Evolutionary insights into 3D genome organization and epigenetic landscape of Vigna mungo.</title>
        <authorList>
            <person name="Junaid A."/>
            <person name="Singh B."/>
            <person name="Bhatia S."/>
        </authorList>
    </citation>
    <scope>NUCLEOTIDE SEQUENCE [LARGE SCALE GENOMIC DNA]</scope>
    <source>
        <strain evidence="2">Urdbean</strain>
    </source>
</reference>
<organism evidence="2 3">
    <name type="scientific">Vigna mungo</name>
    <name type="common">Black gram</name>
    <name type="synonym">Phaseolus mungo</name>
    <dbReference type="NCBI Taxonomy" id="3915"/>
    <lineage>
        <taxon>Eukaryota</taxon>
        <taxon>Viridiplantae</taxon>
        <taxon>Streptophyta</taxon>
        <taxon>Embryophyta</taxon>
        <taxon>Tracheophyta</taxon>
        <taxon>Spermatophyta</taxon>
        <taxon>Magnoliopsida</taxon>
        <taxon>eudicotyledons</taxon>
        <taxon>Gunneridae</taxon>
        <taxon>Pentapetalae</taxon>
        <taxon>rosids</taxon>
        <taxon>fabids</taxon>
        <taxon>Fabales</taxon>
        <taxon>Fabaceae</taxon>
        <taxon>Papilionoideae</taxon>
        <taxon>50 kb inversion clade</taxon>
        <taxon>NPAAA clade</taxon>
        <taxon>indigoferoid/millettioid clade</taxon>
        <taxon>Phaseoleae</taxon>
        <taxon>Vigna</taxon>
    </lineage>
</organism>
<dbReference type="AlphaFoldDB" id="A0AAQ3MUK4"/>
<dbReference type="EMBL" id="CP144692">
    <property type="protein sequence ID" value="WVY97260.1"/>
    <property type="molecule type" value="Genomic_DNA"/>
</dbReference>
<name>A0AAQ3MUK4_VIGMU</name>
<feature type="region of interest" description="Disordered" evidence="1">
    <location>
        <begin position="1"/>
        <end position="25"/>
    </location>
</feature>
<keyword evidence="3" id="KW-1185">Reference proteome</keyword>
<protein>
    <submittedName>
        <fullName evidence="2">Uncharacterized protein</fullName>
    </submittedName>
</protein>
<accession>A0AAQ3MUK4</accession>
<feature type="compositionally biased region" description="Basic and acidic residues" evidence="1">
    <location>
        <begin position="1"/>
        <end position="10"/>
    </location>
</feature>